<evidence type="ECO:0000313" key="19">
    <source>
        <dbReference type="Proteomes" id="UP000017148"/>
    </source>
</evidence>
<evidence type="ECO:0000256" key="8">
    <source>
        <dbReference type="ARBA" id="ARBA00022840"/>
    </source>
</evidence>
<feature type="domain" description="Mur ligase central" evidence="17">
    <location>
        <begin position="109"/>
        <end position="290"/>
    </location>
</feature>
<reference evidence="18 19" key="1">
    <citation type="journal article" date="2013" name="Environ. Microbiol.">
        <title>Genome analysis of Chitinivibrio alkaliphilus gen. nov., sp. nov., a novel extremely haloalkaliphilic anaerobic chitinolytic bacterium from the candidate phylum Termite Group 3.</title>
        <authorList>
            <person name="Sorokin D.Y."/>
            <person name="Gumerov V.M."/>
            <person name="Rakitin A.L."/>
            <person name="Beletsky A.V."/>
            <person name="Damste J.S."/>
            <person name="Muyzer G."/>
            <person name="Mardanov A.V."/>
            <person name="Ravin N.V."/>
        </authorList>
    </citation>
    <scope>NUCLEOTIDE SEQUENCE [LARGE SCALE GENOMIC DNA]</scope>
    <source>
        <strain evidence="18 19">ACht1</strain>
    </source>
</reference>
<dbReference type="Proteomes" id="UP000017148">
    <property type="component" value="Unassembled WGS sequence"/>
</dbReference>
<dbReference type="InterPro" id="IPR036565">
    <property type="entry name" value="Mur-like_cat_sf"/>
</dbReference>
<dbReference type="STRING" id="1313304.CALK_1909"/>
<dbReference type="GO" id="GO:0071555">
    <property type="term" value="P:cell wall organization"/>
    <property type="evidence" value="ECO:0007669"/>
    <property type="project" value="UniProtKB-KW"/>
</dbReference>
<dbReference type="eggNOG" id="COG0773">
    <property type="taxonomic scope" value="Bacteria"/>
</dbReference>
<protein>
    <recommendedName>
        <fullName evidence="3 14">UDP-N-acetylmuramate--L-alanine ligase</fullName>
        <ecNumber evidence="3 14">6.3.2.8</ecNumber>
    </recommendedName>
    <alternativeName>
        <fullName evidence="14">UDP-N-acetylmuramoyl-L-alanine synthetase</fullName>
    </alternativeName>
</protein>
<dbReference type="Pfam" id="PF08245">
    <property type="entry name" value="Mur_ligase_M"/>
    <property type="match status" value="1"/>
</dbReference>
<dbReference type="GO" id="GO:0005524">
    <property type="term" value="F:ATP binding"/>
    <property type="evidence" value="ECO:0007669"/>
    <property type="project" value="UniProtKB-UniRule"/>
</dbReference>
<dbReference type="InterPro" id="IPR000713">
    <property type="entry name" value="Mur_ligase_N"/>
</dbReference>
<keyword evidence="7 14" id="KW-0547">Nucleotide-binding</keyword>
<dbReference type="GO" id="GO:0005737">
    <property type="term" value="C:cytoplasm"/>
    <property type="evidence" value="ECO:0007669"/>
    <property type="project" value="UniProtKB-SubCell"/>
</dbReference>
<evidence type="ECO:0000256" key="10">
    <source>
        <dbReference type="ARBA" id="ARBA00022984"/>
    </source>
</evidence>
<keyword evidence="19" id="KW-1185">Reference proteome</keyword>
<gene>
    <name evidence="14" type="primary">murC</name>
    <name evidence="18" type="ORF">CALK_1909</name>
</gene>
<evidence type="ECO:0000256" key="14">
    <source>
        <dbReference type="HAMAP-Rule" id="MF_00046"/>
    </source>
</evidence>
<dbReference type="HAMAP" id="MF_00046">
    <property type="entry name" value="MurC"/>
    <property type="match status" value="1"/>
</dbReference>
<dbReference type="SUPFAM" id="SSF53623">
    <property type="entry name" value="MurD-like peptide ligases, catalytic domain"/>
    <property type="match status" value="1"/>
</dbReference>
<proteinExistence type="inferred from homology"/>
<dbReference type="GO" id="GO:0009252">
    <property type="term" value="P:peptidoglycan biosynthetic process"/>
    <property type="evidence" value="ECO:0007669"/>
    <property type="project" value="UniProtKB-UniRule"/>
</dbReference>
<dbReference type="InterPro" id="IPR050061">
    <property type="entry name" value="MurCDEF_pg_biosynth"/>
</dbReference>
<keyword evidence="8 14" id="KW-0067">ATP-binding</keyword>
<dbReference type="Pfam" id="PF02875">
    <property type="entry name" value="Mur_ligase_C"/>
    <property type="match status" value="1"/>
</dbReference>
<name>U7D6J8_9BACT</name>
<evidence type="ECO:0000256" key="13">
    <source>
        <dbReference type="ARBA" id="ARBA00047833"/>
    </source>
</evidence>
<evidence type="ECO:0000259" key="15">
    <source>
        <dbReference type="Pfam" id="PF01225"/>
    </source>
</evidence>
<dbReference type="AlphaFoldDB" id="U7D6J8"/>
<dbReference type="Pfam" id="PF01225">
    <property type="entry name" value="Mur_ligase"/>
    <property type="match status" value="1"/>
</dbReference>
<dbReference type="SUPFAM" id="SSF53244">
    <property type="entry name" value="MurD-like peptide ligases, peptide-binding domain"/>
    <property type="match status" value="1"/>
</dbReference>
<dbReference type="EMBL" id="ASJR01000017">
    <property type="protein sequence ID" value="ERP31196.1"/>
    <property type="molecule type" value="Genomic_DNA"/>
</dbReference>
<dbReference type="Gene3D" id="3.90.190.20">
    <property type="entry name" value="Mur ligase, C-terminal domain"/>
    <property type="match status" value="1"/>
</dbReference>
<dbReference type="PANTHER" id="PTHR43445">
    <property type="entry name" value="UDP-N-ACETYLMURAMATE--L-ALANINE LIGASE-RELATED"/>
    <property type="match status" value="1"/>
</dbReference>
<comment type="pathway">
    <text evidence="2 14">Cell wall biogenesis; peptidoglycan biosynthesis.</text>
</comment>
<feature type="binding site" evidence="14">
    <location>
        <begin position="111"/>
        <end position="117"/>
    </location>
    <ligand>
        <name>ATP</name>
        <dbReference type="ChEBI" id="CHEBI:30616"/>
    </ligand>
</feature>
<dbReference type="GO" id="GO:0008763">
    <property type="term" value="F:UDP-N-acetylmuramate-L-alanine ligase activity"/>
    <property type="evidence" value="ECO:0007669"/>
    <property type="project" value="UniProtKB-UniRule"/>
</dbReference>
<accession>U7D6J8</accession>
<keyword evidence="12 14" id="KW-0961">Cell wall biogenesis/degradation</keyword>
<dbReference type="EC" id="6.3.2.8" evidence="3 14"/>
<dbReference type="Gene3D" id="3.40.50.720">
    <property type="entry name" value="NAD(P)-binding Rossmann-like Domain"/>
    <property type="match status" value="1"/>
</dbReference>
<dbReference type="InterPro" id="IPR036615">
    <property type="entry name" value="Mur_ligase_C_dom_sf"/>
</dbReference>
<organism evidence="18 19">
    <name type="scientific">Chitinivibrio alkaliphilus ACht1</name>
    <dbReference type="NCBI Taxonomy" id="1313304"/>
    <lineage>
        <taxon>Bacteria</taxon>
        <taxon>Pseudomonadati</taxon>
        <taxon>Fibrobacterota</taxon>
        <taxon>Chitinivibrionia</taxon>
        <taxon>Chitinivibrionales</taxon>
        <taxon>Chitinivibrionaceae</taxon>
        <taxon>Chitinivibrio</taxon>
    </lineage>
</organism>
<evidence type="ECO:0000256" key="1">
    <source>
        <dbReference type="ARBA" id="ARBA00004496"/>
    </source>
</evidence>
<evidence type="ECO:0000256" key="5">
    <source>
        <dbReference type="ARBA" id="ARBA00022598"/>
    </source>
</evidence>
<dbReference type="OrthoDB" id="9804126at2"/>
<dbReference type="PATRIC" id="fig|1313304.3.peg.1816"/>
<comment type="function">
    <text evidence="14">Cell wall formation.</text>
</comment>
<evidence type="ECO:0000256" key="7">
    <source>
        <dbReference type="ARBA" id="ARBA00022741"/>
    </source>
</evidence>
<evidence type="ECO:0000313" key="18">
    <source>
        <dbReference type="EMBL" id="ERP31196.1"/>
    </source>
</evidence>
<feature type="domain" description="Mur ligase N-terminal catalytic" evidence="15">
    <location>
        <begin position="7"/>
        <end position="103"/>
    </location>
</feature>
<keyword evidence="5 14" id="KW-0436">Ligase</keyword>
<evidence type="ECO:0000256" key="9">
    <source>
        <dbReference type="ARBA" id="ARBA00022960"/>
    </source>
</evidence>
<keyword evidence="11 14" id="KW-0131">Cell cycle</keyword>
<keyword evidence="10 14" id="KW-0573">Peptidoglycan synthesis</keyword>
<dbReference type="InterPro" id="IPR004101">
    <property type="entry name" value="Mur_ligase_C"/>
</dbReference>
<feature type="domain" description="Mur ligase C-terminal" evidence="16">
    <location>
        <begin position="312"/>
        <end position="442"/>
    </location>
</feature>
<evidence type="ECO:0000259" key="16">
    <source>
        <dbReference type="Pfam" id="PF02875"/>
    </source>
</evidence>
<dbReference type="SUPFAM" id="SSF51984">
    <property type="entry name" value="MurCD N-terminal domain"/>
    <property type="match status" value="1"/>
</dbReference>
<evidence type="ECO:0000259" key="17">
    <source>
        <dbReference type="Pfam" id="PF08245"/>
    </source>
</evidence>
<dbReference type="NCBIfam" id="TIGR01082">
    <property type="entry name" value="murC"/>
    <property type="match status" value="1"/>
</dbReference>
<dbReference type="RefSeq" id="WP_022637334.1">
    <property type="nucleotide sequence ID" value="NZ_ASJR01000017.1"/>
</dbReference>
<evidence type="ECO:0000256" key="4">
    <source>
        <dbReference type="ARBA" id="ARBA00022490"/>
    </source>
</evidence>
<comment type="catalytic activity">
    <reaction evidence="13 14">
        <text>UDP-N-acetyl-alpha-D-muramate + L-alanine + ATP = UDP-N-acetyl-alpha-D-muramoyl-L-alanine + ADP + phosphate + H(+)</text>
        <dbReference type="Rhea" id="RHEA:23372"/>
        <dbReference type="ChEBI" id="CHEBI:15378"/>
        <dbReference type="ChEBI" id="CHEBI:30616"/>
        <dbReference type="ChEBI" id="CHEBI:43474"/>
        <dbReference type="ChEBI" id="CHEBI:57972"/>
        <dbReference type="ChEBI" id="CHEBI:70757"/>
        <dbReference type="ChEBI" id="CHEBI:83898"/>
        <dbReference type="ChEBI" id="CHEBI:456216"/>
        <dbReference type="EC" id="6.3.2.8"/>
    </reaction>
</comment>
<dbReference type="InterPro" id="IPR005758">
    <property type="entry name" value="UDP-N-AcMur_Ala_ligase_MurC"/>
</dbReference>
<dbReference type="InterPro" id="IPR013221">
    <property type="entry name" value="Mur_ligase_cen"/>
</dbReference>
<keyword evidence="6 14" id="KW-0132">Cell division</keyword>
<dbReference type="PANTHER" id="PTHR43445:SF3">
    <property type="entry name" value="UDP-N-ACETYLMURAMATE--L-ALANINE LIGASE"/>
    <property type="match status" value="1"/>
</dbReference>
<keyword evidence="4 14" id="KW-0963">Cytoplasm</keyword>
<comment type="caution">
    <text evidence="18">The sequence shown here is derived from an EMBL/GenBank/DDBJ whole genome shotgun (WGS) entry which is preliminary data.</text>
</comment>
<dbReference type="GO" id="GO:0008360">
    <property type="term" value="P:regulation of cell shape"/>
    <property type="evidence" value="ECO:0007669"/>
    <property type="project" value="UniProtKB-KW"/>
</dbReference>
<sequence length="456" mass="49592">MKRNQQIHFIGIGGAGMFPMAEVLHRRGYTVTGSDCVCSDGVLQLRAWGISVQIGHGVDLVRGADLVVYSSAVREDTSELVWAHERGIPTMKRAGMLGDLMRSSFSIGISGTHGKTTTTSIIGSVLESAGYDPTVIVGGVLRGRGTTSGAMVGSGNYLVAEADEYDRSFLEMHPTMAVVTNIEEDHLDIYKDLADIQDAFSQFLHRVPFFGCGVLCIDDPGVRAIWDTLDKPMVTYGYSHDATYRIEEVECHGNESCFSIYGADISLENIVLPLVGRHNIQNGAAAAVVALEMGISPEAVRHGLAEFGGVKRRMEYIGTAAGVSVYDDYAHHPTEITATLSAMAGMSTERLFVVFQPHLYSRTKQLWHEFVTALASDDIFEVLLLPIYGAREAHDPHVDSVGLAHEISRLGKKAYALSVEETPAYLHGRVRQGDHVLLLGAGDVWKLGTEILREIG</sequence>
<evidence type="ECO:0000256" key="2">
    <source>
        <dbReference type="ARBA" id="ARBA00004752"/>
    </source>
</evidence>
<evidence type="ECO:0000256" key="12">
    <source>
        <dbReference type="ARBA" id="ARBA00023316"/>
    </source>
</evidence>
<dbReference type="GO" id="GO:0051301">
    <property type="term" value="P:cell division"/>
    <property type="evidence" value="ECO:0007669"/>
    <property type="project" value="UniProtKB-KW"/>
</dbReference>
<evidence type="ECO:0000256" key="3">
    <source>
        <dbReference type="ARBA" id="ARBA00012211"/>
    </source>
</evidence>
<evidence type="ECO:0000256" key="6">
    <source>
        <dbReference type="ARBA" id="ARBA00022618"/>
    </source>
</evidence>
<dbReference type="UniPathway" id="UPA00219"/>
<comment type="similarity">
    <text evidence="14">Belongs to the MurCDEF family.</text>
</comment>
<comment type="subcellular location">
    <subcellularLocation>
        <location evidence="1 14">Cytoplasm</location>
    </subcellularLocation>
</comment>
<evidence type="ECO:0000256" key="11">
    <source>
        <dbReference type="ARBA" id="ARBA00023306"/>
    </source>
</evidence>
<keyword evidence="9 14" id="KW-0133">Cell shape</keyword>
<dbReference type="Gene3D" id="3.40.1190.10">
    <property type="entry name" value="Mur-like, catalytic domain"/>
    <property type="match status" value="1"/>
</dbReference>